<reference evidence="3" key="1">
    <citation type="submission" date="2016-10" db="EMBL/GenBank/DDBJ databases">
        <authorList>
            <person name="Varghese N."/>
            <person name="Submissions S."/>
        </authorList>
    </citation>
    <scope>NUCLEOTIDE SEQUENCE [LARGE SCALE GENOMIC DNA]</scope>
    <source>
        <strain evidence="3">CGMCC 1.6763</strain>
    </source>
</reference>
<dbReference type="EMBL" id="FNZF01000008">
    <property type="protein sequence ID" value="SEJ82286.1"/>
    <property type="molecule type" value="Genomic_DNA"/>
</dbReference>
<name>A0A1H7BYK4_9BACL</name>
<proteinExistence type="predicted"/>
<gene>
    <name evidence="2" type="ORF">SAMN04488127_2919</name>
</gene>
<evidence type="ECO:0000313" key="3">
    <source>
        <dbReference type="Proteomes" id="UP000199200"/>
    </source>
</evidence>
<dbReference type="Pfam" id="PF23728">
    <property type="entry name" value="Tubby_C_like"/>
    <property type="match status" value="1"/>
</dbReference>
<feature type="domain" description="Tubby C-terminal" evidence="1">
    <location>
        <begin position="4"/>
        <end position="171"/>
    </location>
</feature>
<accession>A0A1H7BYK4</accession>
<dbReference type="AlphaFoldDB" id="A0A1H7BYK4"/>
<dbReference type="Proteomes" id="UP000199200">
    <property type="component" value="Unassembled WGS sequence"/>
</dbReference>
<dbReference type="RefSeq" id="WP_092055765.1">
    <property type="nucleotide sequence ID" value="NZ_FNZF01000008.1"/>
</dbReference>
<dbReference type="InterPro" id="IPR056944">
    <property type="entry name" value="Tubby_C-like"/>
</dbReference>
<keyword evidence="3" id="KW-1185">Reference proteome</keyword>
<protein>
    <recommendedName>
        <fullName evidence="1">Tubby C-terminal domain-containing protein</fullName>
    </recommendedName>
</protein>
<dbReference type="OrthoDB" id="2451847at2"/>
<evidence type="ECO:0000313" key="2">
    <source>
        <dbReference type="EMBL" id="SEJ82286.1"/>
    </source>
</evidence>
<sequence>MKIYTYQLPLTKGSTQEVTLYDESEKPQYLFKRVYKSFFHQIFDGRIGNFQFLSEFHGYDLKGNKVVRAYNKYSLTSSETLLQLDKESLFIAKFEGFNSITPTYHIKSEVIQIFSTIDTKRFVQFYEDKQLIASIQLYFKPNIKSELKLYSAGTIQNPLFYVLCAQIFYFVGEY</sequence>
<organism evidence="2 3">
    <name type="scientific">Bhargavaea ginsengi</name>
    <dbReference type="NCBI Taxonomy" id="426757"/>
    <lineage>
        <taxon>Bacteria</taxon>
        <taxon>Bacillati</taxon>
        <taxon>Bacillota</taxon>
        <taxon>Bacilli</taxon>
        <taxon>Bacillales</taxon>
        <taxon>Caryophanaceae</taxon>
        <taxon>Bhargavaea</taxon>
    </lineage>
</organism>
<evidence type="ECO:0000259" key="1">
    <source>
        <dbReference type="Pfam" id="PF23728"/>
    </source>
</evidence>